<keyword evidence="2" id="KW-0808">Transferase</keyword>
<dbReference type="InterPro" id="IPR050194">
    <property type="entry name" value="Glycosyltransferase_grp1"/>
</dbReference>
<dbReference type="GeneID" id="79316171"/>
<gene>
    <name evidence="2" type="ORF">ACFQPE_10245</name>
</gene>
<dbReference type="GO" id="GO:0016757">
    <property type="term" value="F:glycosyltransferase activity"/>
    <property type="evidence" value="ECO:0007669"/>
    <property type="project" value="UniProtKB-KW"/>
</dbReference>
<dbReference type="EC" id="2.4.-.-" evidence="2"/>
<dbReference type="AlphaFoldDB" id="A0ABD6A987"/>
<accession>A0ABD6A987</accession>
<keyword evidence="2" id="KW-0328">Glycosyltransferase</keyword>
<dbReference type="PANTHER" id="PTHR45947">
    <property type="entry name" value="SULFOQUINOVOSYL TRANSFERASE SQD2"/>
    <property type="match status" value="1"/>
</dbReference>
<comment type="caution">
    <text evidence="2">The sequence shown here is derived from an EMBL/GenBank/DDBJ whole genome shotgun (WGS) entry which is preliminary data.</text>
</comment>
<organism evidence="2 3">
    <name type="scientific">Halomarina halobia</name>
    <dbReference type="NCBI Taxonomy" id="3033386"/>
    <lineage>
        <taxon>Archaea</taxon>
        <taxon>Methanobacteriati</taxon>
        <taxon>Methanobacteriota</taxon>
        <taxon>Stenosarchaea group</taxon>
        <taxon>Halobacteria</taxon>
        <taxon>Halobacteriales</taxon>
        <taxon>Natronomonadaceae</taxon>
        <taxon>Halomarina</taxon>
    </lineage>
</organism>
<reference evidence="2 3" key="1">
    <citation type="journal article" date="2019" name="Int. J. Syst. Evol. Microbiol.">
        <title>The Global Catalogue of Microorganisms (GCM) 10K type strain sequencing project: providing services to taxonomists for standard genome sequencing and annotation.</title>
        <authorList>
            <consortium name="The Broad Institute Genomics Platform"/>
            <consortium name="The Broad Institute Genome Sequencing Center for Infectious Disease"/>
            <person name="Wu L."/>
            <person name="Ma J."/>
        </authorList>
    </citation>
    <scope>NUCLEOTIDE SEQUENCE [LARGE SCALE GENOMIC DNA]</scope>
    <source>
        <strain evidence="2 3">PSR21</strain>
    </source>
</reference>
<dbReference type="SUPFAM" id="SSF53756">
    <property type="entry name" value="UDP-Glycosyltransferase/glycogen phosphorylase"/>
    <property type="match status" value="1"/>
</dbReference>
<dbReference type="InterPro" id="IPR028098">
    <property type="entry name" value="Glyco_trans_4-like_N"/>
</dbReference>
<protein>
    <submittedName>
        <fullName evidence="2">Glycosyltransferase family 4 protein</fullName>
        <ecNumber evidence="2">2.4.-.-</ecNumber>
    </submittedName>
</protein>
<evidence type="ECO:0000313" key="2">
    <source>
        <dbReference type="EMBL" id="MFC7317174.1"/>
    </source>
</evidence>
<dbReference type="CDD" id="cd03801">
    <property type="entry name" value="GT4_PimA-like"/>
    <property type="match status" value="1"/>
</dbReference>
<dbReference type="Pfam" id="PF13439">
    <property type="entry name" value="Glyco_transf_4"/>
    <property type="match status" value="1"/>
</dbReference>
<dbReference type="PANTHER" id="PTHR45947:SF3">
    <property type="entry name" value="SULFOQUINOVOSYL TRANSFERASE SQD2"/>
    <property type="match status" value="1"/>
</dbReference>
<dbReference type="Gene3D" id="3.40.50.2000">
    <property type="entry name" value="Glycogen Phosphorylase B"/>
    <property type="match status" value="2"/>
</dbReference>
<evidence type="ECO:0000313" key="3">
    <source>
        <dbReference type="Proteomes" id="UP001596547"/>
    </source>
</evidence>
<name>A0ABD6A987_9EURY</name>
<keyword evidence="3" id="KW-1185">Reference proteome</keyword>
<feature type="domain" description="Glycosyltransferase subfamily 4-like N-terminal" evidence="1">
    <location>
        <begin position="34"/>
        <end position="146"/>
    </location>
</feature>
<proteinExistence type="predicted"/>
<evidence type="ECO:0000259" key="1">
    <source>
        <dbReference type="Pfam" id="PF13439"/>
    </source>
</evidence>
<dbReference type="RefSeq" id="WP_368410804.1">
    <property type="nucleotide sequence ID" value="NZ_CP119992.1"/>
</dbReference>
<dbReference type="EMBL" id="JBHTBF010000002">
    <property type="protein sequence ID" value="MFC7317174.1"/>
    <property type="molecule type" value="Genomic_DNA"/>
</dbReference>
<dbReference type="Pfam" id="PF13692">
    <property type="entry name" value="Glyco_trans_1_4"/>
    <property type="match status" value="1"/>
</dbReference>
<sequence>MPRVALLHARPDFATALATTVERVRPEFEVDVYTDSASVPARVARLLRRRYDLVQADELVGNGVLAALLSERRGVPLVAAVRGWADYTNDHGQYSLPKAWWLARRAQWVLDRADAAVFVSEVCREMMRRRYRFDEGCVIDRPFDLEPFRRAAAARSRDDDEFRLLTVTNLRYEEKARGVRTVLRGIEPLFDAHEELRFAVAGAGRAFDSLASFVEAYPHADRVDLLGFRSDVPSLLANADLFVYVSFLDSLAMTVLEAQAAGLPVVCGGTMGVPEAAGAAGYLCPPTPAGVEHAVGELLRDPARRREVAAASESRMADYDERAATAYVDLWASLL</sequence>
<dbReference type="Proteomes" id="UP001596547">
    <property type="component" value="Unassembled WGS sequence"/>
</dbReference>